<dbReference type="Proteomes" id="UP000596742">
    <property type="component" value="Unassembled WGS sequence"/>
</dbReference>
<dbReference type="SUPFAM" id="SSF56436">
    <property type="entry name" value="C-type lectin-like"/>
    <property type="match status" value="1"/>
</dbReference>
<dbReference type="PRINTS" id="PR01504">
    <property type="entry name" value="PNCREATITSAP"/>
</dbReference>
<accession>A0A8B6GQY2</accession>
<dbReference type="InterPro" id="IPR016186">
    <property type="entry name" value="C-type_lectin-like/link_sf"/>
</dbReference>
<dbReference type="InterPro" id="IPR016187">
    <property type="entry name" value="CTDL_fold"/>
</dbReference>
<reference evidence="3" key="1">
    <citation type="submission" date="2018-11" db="EMBL/GenBank/DDBJ databases">
        <authorList>
            <person name="Alioto T."/>
            <person name="Alioto T."/>
        </authorList>
    </citation>
    <scope>NUCLEOTIDE SEQUENCE</scope>
</reference>
<feature type="domain" description="C-type lectin" evidence="2">
    <location>
        <begin position="29"/>
        <end position="143"/>
    </location>
</feature>
<evidence type="ECO:0000259" key="2">
    <source>
        <dbReference type="PROSITE" id="PS50041"/>
    </source>
</evidence>
<dbReference type="Gene3D" id="3.10.100.10">
    <property type="entry name" value="Mannose-Binding Protein A, subunit A"/>
    <property type="match status" value="1"/>
</dbReference>
<evidence type="ECO:0000313" key="4">
    <source>
        <dbReference type="Proteomes" id="UP000596742"/>
    </source>
</evidence>
<comment type="caution">
    <text evidence="3">The sequence shown here is derived from an EMBL/GenBank/DDBJ whole genome shotgun (WGS) entry which is preliminary data.</text>
</comment>
<dbReference type="PANTHER" id="PTHR22803">
    <property type="entry name" value="MANNOSE, PHOSPHOLIPASE, LECTIN RECEPTOR RELATED"/>
    <property type="match status" value="1"/>
</dbReference>
<dbReference type="Pfam" id="PF00059">
    <property type="entry name" value="Lectin_C"/>
    <property type="match status" value="1"/>
</dbReference>
<dbReference type="InterPro" id="IPR001304">
    <property type="entry name" value="C-type_lectin-like"/>
</dbReference>
<dbReference type="AlphaFoldDB" id="A0A8B6GQY2"/>
<keyword evidence="4" id="KW-1185">Reference proteome</keyword>
<evidence type="ECO:0000313" key="3">
    <source>
        <dbReference type="EMBL" id="VDI67264.1"/>
    </source>
</evidence>
<proteinExistence type="predicted"/>
<name>A0A8B6GQY2_MYTGA</name>
<protein>
    <recommendedName>
        <fullName evidence="2">C-type lectin domain-containing protein</fullName>
    </recommendedName>
</protein>
<organism evidence="3 4">
    <name type="scientific">Mytilus galloprovincialis</name>
    <name type="common">Mediterranean mussel</name>
    <dbReference type="NCBI Taxonomy" id="29158"/>
    <lineage>
        <taxon>Eukaryota</taxon>
        <taxon>Metazoa</taxon>
        <taxon>Spiralia</taxon>
        <taxon>Lophotrochozoa</taxon>
        <taxon>Mollusca</taxon>
        <taxon>Bivalvia</taxon>
        <taxon>Autobranchia</taxon>
        <taxon>Pteriomorphia</taxon>
        <taxon>Mytilida</taxon>
        <taxon>Mytiloidea</taxon>
        <taxon>Mytilidae</taxon>
        <taxon>Mytilinae</taxon>
        <taxon>Mytilus</taxon>
    </lineage>
</organism>
<sequence length="159" mass="17884">MFNLVYFSILTLCFIDAVKTECHIGWLHYGNSCYLFSSTKMSWYNAASSCREHGAQLAEIETQAEDRYITNIAQTLRSFFWLGARDDVVEGTFEWSSGTPFIYTNWHPGEPNNGGPAGSEDCVFTDGGWTDQSCDVKNNYVCEKEYPEELATNAPVVGK</sequence>
<feature type="signal peptide" evidence="1">
    <location>
        <begin position="1"/>
        <end position="20"/>
    </location>
</feature>
<dbReference type="SMART" id="SM00034">
    <property type="entry name" value="CLECT"/>
    <property type="match status" value="1"/>
</dbReference>
<feature type="chain" id="PRO_5032642759" description="C-type lectin domain-containing protein" evidence="1">
    <location>
        <begin position="21"/>
        <end position="159"/>
    </location>
</feature>
<gene>
    <name evidence="3" type="ORF">MGAL_10B073811</name>
</gene>
<dbReference type="EMBL" id="UYJE01008795">
    <property type="protein sequence ID" value="VDI67264.1"/>
    <property type="molecule type" value="Genomic_DNA"/>
</dbReference>
<evidence type="ECO:0000256" key="1">
    <source>
        <dbReference type="SAM" id="SignalP"/>
    </source>
</evidence>
<dbReference type="OrthoDB" id="6148145at2759"/>
<dbReference type="PROSITE" id="PS50041">
    <property type="entry name" value="C_TYPE_LECTIN_2"/>
    <property type="match status" value="1"/>
</dbReference>
<keyword evidence="1" id="KW-0732">Signal</keyword>
<dbReference type="InterPro" id="IPR050111">
    <property type="entry name" value="C-type_lectin/snaclec_domain"/>
</dbReference>